<feature type="transmembrane region" description="Helical" evidence="2">
    <location>
        <begin position="148"/>
        <end position="168"/>
    </location>
</feature>
<keyword evidence="2" id="KW-0813">Transport</keyword>
<dbReference type="NCBIfam" id="TIGR00794">
    <property type="entry name" value="kup"/>
    <property type="match status" value="1"/>
</dbReference>
<gene>
    <name evidence="5" type="ORF">KFL_002360145</name>
</gene>
<protein>
    <recommendedName>
        <fullName evidence="2">Potassium transporter</fullName>
    </recommendedName>
</protein>
<dbReference type="InterPro" id="IPR003855">
    <property type="entry name" value="K+_transporter"/>
</dbReference>
<keyword evidence="2" id="KW-0472">Membrane</keyword>
<comment type="function">
    <text evidence="2">Potassium transporter.</text>
</comment>
<feature type="transmembrane region" description="Helical" evidence="2">
    <location>
        <begin position="521"/>
        <end position="546"/>
    </location>
</feature>
<accession>A0A0U9HK59</accession>
<feature type="transmembrane region" description="Helical" evidence="2">
    <location>
        <begin position="109"/>
        <end position="128"/>
    </location>
</feature>
<proteinExistence type="inferred from homology"/>
<feature type="transmembrane region" description="Helical" evidence="2">
    <location>
        <begin position="553"/>
        <end position="572"/>
    </location>
</feature>
<feature type="transmembrane region" description="Helical" evidence="2">
    <location>
        <begin position="578"/>
        <end position="599"/>
    </location>
</feature>
<dbReference type="Proteomes" id="UP000054558">
    <property type="component" value="Unassembled WGS sequence"/>
</dbReference>
<feature type="transmembrane region" description="Helical" evidence="2">
    <location>
        <begin position="395"/>
        <end position="415"/>
    </location>
</feature>
<dbReference type="GO" id="GO:0016020">
    <property type="term" value="C:membrane"/>
    <property type="evidence" value="ECO:0000318"/>
    <property type="project" value="GO_Central"/>
</dbReference>
<feature type="region of interest" description="Disordered" evidence="3">
    <location>
        <begin position="1"/>
        <end position="72"/>
    </location>
</feature>
<evidence type="ECO:0000259" key="4">
    <source>
        <dbReference type="Pfam" id="PF02705"/>
    </source>
</evidence>
<keyword evidence="2" id="KW-0406">Ion transport</keyword>
<dbReference type="PANTHER" id="PTHR30540">
    <property type="entry name" value="OSMOTIC STRESS POTASSIUM TRANSPORTER"/>
    <property type="match status" value="1"/>
</dbReference>
<keyword evidence="2" id="KW-0812">Transmembrane</keyword>
<dbReference type="AlphaFoldDB" id="A0A0U9HK59"/>
<evidence type="ECO:0000256" key="2">
    <source>
        <dbReference type="RuleBase" id="RU321113"/>
    </source>
</evidence>
<feature type="transmembrane region" description="Helical" evidence="2">
    <location>
        <begin position="316"/>
        <end position="337"/>
    </location>
</feature>
<feature type="domain" description="K+ potassium transporter integral membrane" evidence="4">
    <location>
        <begin position="115"/>
        <end position="607"/>
    </location>
</feature>
<name>A0A0U9HK59_KLENI</name>
<feature type="transmembrane region" description="Helical" evidence="2">
    <location>
        <begin position="286"/>
        <end position="304"/>
    </location>
</feature>
<organism evidence="5 6">
    <name type="scientific">Klebsormidium nitens</name>
    <name type="common">Green alga</name>
    <name type="synonym">Ulothrix nitens</name>
    <dbReference type="NCBI Taxonomy" id="105231"/>
    <lineage>
        <taxon>Eukaryota</taxon>
        <taxon>Viridiplantae</taxon>
        <taxon>Streptophyta</taxon>
        <taxon>Klebsormidiophyceae</taxon>
        <taxon>Klebsormidiales</taxon>
        <taxon>Klebsormidiaceae</taxon>
        <taxon>Klebsormidium</taxon>
    </lineage>
</organism>
<sequence length="743" mass="81173">MEVQQNPIFEDAPMEEPWSGVEGSQGTVVREDGPQTEAERPLEESTRMDVLEAPAADHEWAPPSSLDPAARLPPNLHNRAAAISDDDWLHDRDLADALDSHRSKSSSSWLMFAGLAYKSIGIVYGDLGTSPMYLWQTCFTKTATEEDIIGALSLVLWTLSLMIFKYVVVVLPANDMGEGGTFAIYSLLCRYTKITIFGLKHDSDKALSVFHQDPKRPKKKRSHPGRAVGKALEKSPALQKMLLVFVLCGTCALVGDGVLTPAVTVLSAMTGLQVPKELLREDGSTIIPNGAVIAATCVIMAIIFGCQRLGTNRISFIFAPILISFFVLNAGIGMYNIHTWNPAIFKAFSPHHGIMYLVRNKKEGWISLGGICLCITGVEGLFADLGHFNVQAIRASTLTVVYPSLLLIYLGQGAYLSRNPGDTPQAYFKAIPEPVFWPAFVVATLATMVASQAIISGVFSIISQSMSLQCFPKMKVIHTSKTVQGQIYIPNVNWALMTLGIACVLGFSLPQPSDMPLNGDALGHAFGIAVMCVMIITTCLVTLVMLVIWRTHVVVIAIFFGWFMFMESIYLSSNLFKIAHGGYVPLTIASVVLLISYSWHWGSTKRYLVGCGMGAQLEDVLVPDESAYAPTFSSDDEDIPSGPKEPLHYRLKSSGQKVIVTKGAALFYCDTIYRLPPHFAFSLKAMPAVHEVMVFMSLREGPSIAPPTSTKGASIVWIGYNSLNTTTSANLFETYNLLSVDRD</sequence>
<dbReference type="Pfam" id="PF02705">
    <property type="entry name" value="K_trans"/>
    <property type="match status" value="1"/>
</dbReference>
<dbReference type="OMA" id="HIGVEDH"/>
<reference evidence="5 6" key="1">
    <citation type="journal article" date="2014" name="Nat. Commun.">
        <title>Klebsormidium flaccidum genome reveals primary factors for plant terrestrial adaptation.</title>
        <authorList>
            <person name="Hori K."/>
            <person name="Maruyama F."/>
            <person name="Fujisawa T."/>
            <person name="Togashi T."/>
            <person name="Yamamoto N."/>
            <person name="Seo M."/>
            <person name="Sato S."/>
            <person name="Yamada T."/>
            <person name="Mori H."/>
            <person name="Tajima N."/>
            <person name="Moriyama T."/>
            <person name="Ikeuchi M."/>
            <person name="Watanabe M."/>
            <person name="Wada H."/>
            <person name="Kobayashi K."/>
            <person name="Saito M."/>
            <person name="Masuda T."/>
            <person name="Sasaki-Sekimoto Y."/>
            <person name="Mashiguchi K."/>
            <person name="Awai K."/>
            <person name="Shimojima M."/>
            <person name="Masuda S."/>
            <person name="Iwai M."/>
            <person name="Nobusawa T."/>
            <person name="Narise T."/>
            <person name="Kondo S."/>
            <person name="Saito H."/>
            <person name="Sato R."/>
            <person name="Murakawa M."/>
            <person name="Ihara Y."/>
            <person name="Oshima-Yamada Y."/>
            <person name="Ohtaka K."/>
            <person name="Satoh M."/>
            <person name="Sonobe K."/>
            <person name="Ishii M."/>
            <person name="Ohtani R."/>
            <person name="Kanamori-Sato M."/>
            <person name="Honoki R."/>
            <person name="Miyazaki D."/>
            <person name="Mochizuki H."/>
            <person name="Umetsu J."/>
            <person name="Higashi K."/>
            <person name="Shibata D."/>
            <person name="Kamiya Y."/>
            <person name="Sato N."/>
            <person name="Nakamura Y."/>
            <person name="Tabata S."/>
            <person name="Ida S."/>
            <person name="Kurokawa K."/>
            <person name="Ohta H."/>
        </authorList>
    </citation>
    <scope>NUCLEOTIDE SEQUENCE [LARGE SCALE GENOMIC DNA]</scope>
    <source>
        <strain evidence="5 6">NIES-2285</strain>
    </source>
</reference>
<keyword evidence="2" id="KW-0633">Potassium transport</keyword>
<keyword evidence="2" id="KW-0630">Potassium</keyword>
<keyword evidence="2" id="KW-1133">Transmembrane helix</keyword>
<comment type="subcellular location">
    <subcellularLocation>
        <location evidence="2">Membrane</location>
        <topology evidence="2">Multi-pass membrane protein</topology>
    </subcellularLocation>
</comment>
<dbReference type="OrthoDB" id="504708at2759"/>
<dbReference type="EMBL" id="DF237185">
    <property type="protein sequence ID" value="GAQ85463.1"/>
    <property type="molecule type" value="Genomic_DNA"/>
</dbReference>
<dbReference type="InterPro" id="IPR053951">
    <property type="entry name" value="K_trans_N"/>
</dbReference>
<evidence type="ECO:0000256" key="1">
    <source>
        <dbReference type="ARBA" id="ARBA00008440"/>
    </source>
</evidence>
<feature type="compositionally biased region" description="Basic and acidic residues" evidence="3">
    <location>
        <begin position="29"/>
        <end position="60"/>
    </location>
</feature>
<dbReference type="GO" id="GO:0006813">
    <property type="term" value="P:potassium ion transport"/>
    <property type="evidence" value="ECO:0000318"/>
    <property type="project" value="GO_Central"/>
</dbReference>
<keyword evidence="6" id="KW-1185">Reference proteome</keyword>
<feature type="transmembrane region" description="Helical" evidence="2">
    <location>
        <begin position="435"/>
        <end position="466"/>
    </location>
</feature>
<feature type="transmembrane region" description="Helical" evidence="2">
    <location>
        <begin position="242"/>
        <end position="266"/>
    </location>
</feature>
<evidence type="ECO:0000313" key="6">
    <source>
        <dbReference type="Proteomes" id="UP000054558"/>
    </source>
</evidence>
<dbReference type="PANTHER" id="PTHR30540:SF136">
    <property type="entry name" value="POTASSIUM TRANSPORTER"/>
    <property type="match status" value="1"/>
</dbReference>
<evidence type="ECO:0000256" key="3">
    <source>
        <dbReference type="SAM" id="MobiDB-lite"/>
    </source>
</evidence>
<comment type="similarity">
    <text evidence="1 2">Belongs to the HAK/KUP transporter (TC 2.A.72.3) family.</text>
</comment>
<evidence type="ECO:0000313" key="5">
    <source>
        <dbReference type="EMBL" id="GAQ85463.1"/>
    </source>
</evidence>
<dbReference type="GO" id="GO:0015079">
    <property type="term" value="F:potassium ion transmembrane transporter activity"/>
    <property type="evidence" value="ECO:0000318"/>
    <property type="project" value="GO_Central"/>
</dbReference>
<feature type="transmembrane region" description="Helical" evidence="2">
    <location>
        <begin position="487"/>
        <end position="509"/>
    </location>
</feature>
<feature type="transmembrane region" description="Helical" evidence="2">
    <location>
        <begin position="365"/>
        <end position="383"/>
    </location>
</feature>